<feature type="region of interest" description="Disordered" evidence="1">
    <location>
        <begin position="1"/>
        <end position="83"/>
    </location>
</feature>
<feature type="compositionally biased region" description="Low complexity" evidence="1">
    <location>
        <begin position="31"/>
        <end position="65"/>
    </location>
</feature>
<evidence type="ECO:0000256" key="1">
    <source>
        <dbReference type="SAM" id="MobiDB-lite"/>
    </source>
</evidence>
<organism evidence="2 3">
    <name type="scientific">Saponaria officinalis</name>
    <name type="common">Common soapwort</name>
    <name type="synonym">Lychnis saponaria</name>
    <dbReference type="NCBI Taxonomy" id="3572"/>
    <lineage>
        <taxon>Eukaryota</taxon>
        <taxon>Viridiplantae</taxon>
        <taxon>Streptophyta</taxon>
        <taxon>Embryophyta</taxon>
        <taxon>Tracheophyta</taxon>
        <taxon>Spermatophyta</taxon>
        <taxon>Magnoliopsida</taxon>
        <taxon>eudicotyledons</taxon>
        <taxon>Gunneridae</taxon>
        <taxon>Pentapetalae</taxon>
        <taxon>Caryophyllales</taxon>
        <taxon>Caryophyllaceae</taxon>
        <taxon>Caryophylleae</taxon>
        <taxon>Saponaria</taxon>
    </lineage>
</organism>
<evidence type="ECO:0000313" key="3">
    <source>
        <dbReference type="Proteomes" id="UP001443914"/>
    </source>
</evidence>
<dbReference type="AlphaFoldDB" id="A0AAW1IMZ7"/>
<dbReference type="Proteomes" id="UP001443914">
    <property type="component" value="Unassembled WGS sequence"/>
</dbReference>
<keyword evidence="3" id="KW-1185">Reference proteome</keyword>
<gene>
    <name evidence="2" type="ORF">RND81_09G194300</name>
</gene>
<dbReference type="EMBL" id="JBDFQZ010000009">
    <property type="protein sequence ID" value="KAK9691389.1"/>
    <property type="molecule type" value="Genomic_DNA"/>
</dbReference>
<evidence type="ECO:0000313" key="2">
    <source>
        <dbReference type="EMBL" id="KAK9691389.1"/>
    </source>
</evidence>
<protein>
    <submittedName>
        <fullName evidence="2">Uncharacterized protein</fullName>
    </submittedName>
</protein>
<name>A0AAW1IMZ7_SAPOF</name>
<sequence length="369" mass="41219">MAEPSSSSNPETKNITMAEASSSLEPEIKDSSTTTMAETSSSSKPETPTTTTMSEKSSSSLSPRPSQDEPKPKRLAVFGPKSDKFKNKAKGKQVMTYDFHFQLQPSKKFRHCIAALANHEFNPTKMGRLEVNESSLSITVYSASSAELGWGEDEVFGFLNLEAEFFNFFECINPVSKMIDLEIVLVGLSNGDDNSMLSVYSVHESNQVTFEYERGAKAEAAARPCVIDMVYVNLGYKMFPDVLSGLEASIPAILFRPFVKTILLHELDRRPDFVEVQMHPAKVQLKVGDNTVESAPMMGEVWLKWPYWETLRRASYTAEKCVVNVVTEPADSIMFMFYLVDPEEFLSFNQGIYGCNQGVSCLAFLRELT</sequence>
<reference evidence="2" key="1">
    <citation type="submission" date="2024-03" db="EMBL/GenBank/DDBJ databases">
        <title>WGS assembly of Saponaria officinalis var. Norfolk2.</title>
        <authorList>
            <person name="Jenkins J."/>
            <person name="Shu S."/>
            <person name="Grimwood J."/>
            <person name="Barry K."/>
            <person name="Goodstein D."/>
            <person name="Schmutz J."/>
            <person name="Leebens-Mack J."/>
            <person name="Osbourn A."/>
        </authorList>
    </citation>
    <scope>NUCLEOTIDE SEQUENCE [LARGE SCALE GENOMIC DNA]</scope>
    <source>
        <strain evidence="2">JIC</strain>
    </source>
</reference>
<proteinExistence type="predicted"/>
<comment type="caution">
    <text evidence="2">The sequence shown here is derived from an EMBL/GenBank/DDBJ whole genome shotgun (WGS) entry which is preliminary data.</text>
</comment>
<accession>A0AAW1IMZ7</accession>
<feature type="compositionally biased region" description="Polar residues" evidence="1">
    <location>
        <begin position="1"/>
        <end position="24"/>
    </location>
</feature>